<dbReference type="EMBL" id="VRLW01000001">
    <property type="protein sequence ID" value="KAA1260726.1"/>
    <property type="molecule type" value="Genomic_DNA"/>
</dbReference>
<gene>
    <name evidence="3" type="ORF">LF1_32670</name>
</gene>
<dbReference type="GO" id="GO:0016853">
    <property type="term" value="F:isomerase activity"/>
    <property type="evidence" value="ECO:0007669"/>
    <property type="project" value="UniProtKB-KW"/>
</dbReference>
<dbReference type="InterPro" id="IPR036237">
    <property type="entry name" value="Xyl_isomerase-like_sf"/>
</dbReference>
<dbReference type="Pfam" id="PF01261">
    <property type="entry name" value="AP_endonuc_2"/>
    <property type="match status" value="1"/>
</dbReference>
<proteinExistence type="predicted"/>
<keyword evidence="4" id="KW-1185">Reference proteome</keyword>
<name>A0A5B1CJH9_9BACT</name>
<evidence type="ECO:0000256" key="1">
    <source>
        <dbReference type="SAM" id="MobiDB-lite"/>
    </source>
</evidence>
<dbReference type="Proteomes" id="UP000322699">
    <property type="component" value="Unassembled WGS sequence"/>
</dbReference>
<evidence type="ECO:0000313" key="3">
    <source>
        <dbReference type="EMBL" id="KAA1260726.1"/>
    </source>
</evidence>
<dbReference type="SUPFAM" id="SSF51658">
    <property type="entry name" value="Xylose isomerase-like"/>
    <property type="match status" value="1"/>
</dbReference>
<dbReference type="RefSeq" id="WP_068262153.1">
    <property type="nucleotide sequence ID" value="NZ_LWSK01000033.1"/>
</dbReference>
<dbReference type="Gene3D" id="3.20.20.150">
    <property type="entry name" value="Divalent-metal-dependent TIM barrel enzymes"/>
    <property type="match status" value="1"/>
</dbReference>
<feature type="domain" description="Xylose isomerase-like TIM barrel" evidence="2">
    <location>
        <begin position="50"/>
        <end position="222"/>
    </location>
</feature>
<reference evidence="3 4" key="1">
    <citation type="submission" date="2019-08" db="EMBL/GenBank/DDBJ databases">
        <title>Deep-cultivation of Planctomycetes and their phenomic and genomic characterization uncovers novel biology.</title>
        <authorList>
            <person name="Wiegand S."/>
            <person name="Jogler M."/>
            <person name="Boedeker C."/>
            <person name="Pinto D."/>
            <person name="Vollmers J."/>
            <person name="Rivas-Marin E."/>
            <person name="Kohn T."/>
            <person name="Peeters S.H."/>
            <person name="Heuer A."/>
            <person name="Rast P."/>
            <person name="Oberbeckmann S."/>
            <person name="Bunk B."/>
            <person name="Jeske O."/>
            <person name="Meyerdierks A."/>
            <person name="Storesund J.E."/>
            <person name="Kallscheuer N."/>
            <person name="Luecker S."/>
            <person name="Lage O.M."/>
            <person name="Pohl T."/>
            <person name="Merkel B.J."/>
            <person name="Hornburger P."/>
            <person name="Mueller R.-W."/>
            <person name="Bruemmer F."/>
            <person name="Labrenz M."/>
            <person name="Spormann A.M."/>
            <person name="Op Den Camp H."/>
            <person name="Overmann J."/>
            <person name="Amann R."/>
            <person name="Jetten M.S.M."/>
            <person name="Mascher T."/>
            <person name="Medema M.H."/>
            <person name="Devos D.P."/>
            <person name="Kaster A.-K."/>
            <person name="Ovreas L."/>
            <person name="Rohde M."/>
            <person name="Galperin M.Y."/>
            <person name="Jogler C."/>
        </authorList>
    </citation>
    <scope>NUCLEOTIDE SEQUENCE [LARGE SCALE GENOMIC DNA]</scope>
    <source>
        <strain evidence="3 4">LF1</strain>
    </source>
</reference>
<accession>A0A5B1CJH9</accession>
<keyword evidence="3" id="KW-0413">Isomerase</keyword>
<dbReference type="PANTHER" id="PTHR12110:SF21">
    <property type="entry name" value="XYLOSE ISOMERASE-LIKE TIM BARREL DOMAIN-CONTAINING PROTEIN"/>
    <property type="match status" value="1"/>
</dbReference>
<comment type="caution">
    <text evidence="3">The sequence shown here is derived from an EMBL/GenBank/DDBJ whole genome shotgun (WGS) entry which is preliminary data.</text>
</comment>
<feature type="region of interest" description="Disordered" evidence="1">
    <location>
        <begin position="1"/>
        <end position="27"/>
    </location>
</feature>
<dbReference type="PANTHER" id="PTHR12110">
    <property type="entry name" value="HYDROXYPYRUVATE ISOMERASE"/>
    <property type="match status" value="1"/>
</dbReference>
<protein>
    <submittedName>
        <fullName evidence="3">Xylose isomerase-like TIM barrel</fullName>
    </submittedName>
</protein>
<organism evidence="3 4">
    <name type="scientific">Rubripirellula obstinata</name>
    <dbReference type="NCBI Taxonomy" id="406547"/>
    <lineage>
        <taxon>Bacteria</taxon>
        <taxon>Pseudomonadati</taxon>
        <taxon>Planctomycetota</taxon>
        <taxon>Planctomycetia</taxon>
        <taxon>Pirellulales</taxon>
        <taxon>Pirellulaceae</taxon>
        <taxon>Rubripirellula</taxon>
    </lineage>
</organism>
<dbReference type="OrthoDB" id="179934at2"/>
<evidence type="ECO:0000259" key="2">
    <source>
        <dbReference type="Pfam" id="PF01261"/>
    </source>
</evidence>
<dbReference type="InterPro" id="IPR013022">
    <property type="entry name" value="Xyl_isomerase-like_TIM-brl"/>
</dbReference>
<sequence>MTDHPNQFPKLHNAAWPGVVGKGGDGNEPPIDLDTMLDLTAAAEVDGRKFDGVDLFLFDPHVSIDATDQELESLAEQVRSRDLVIGTVVAPVWPPTDGGAAGGDSDEVDAYLKQVRKGCTIAQKLRQMGVRPTGVVRIDSATSVEDWSKAPEECQSKIADTMKAACDIAEEYDERLAAEGEICWGGMHSWKMMVDLLRRVGHPERLGFQADMAHTLLYLVGHNAPDDAILPVDFDWSDNEQKKAALKKLTHSLREWTIDFHVAQNDATVHGTGSHDKTGRHCLPNDPNGKLNIAEDAGFWLRDEHGDVLKTCRHICWDGCMFPNEQMMKPETWNSILASMLAVQDAHGWNE</sequence>
<dbReference type="AlphaFoldDB" id="A0A5B1CJH9"/>
<evidence type="ECO:0000313" key="4">
    <source>
        <dbReference type="Proteomes" id="UP000322699"/>
    </source>
</evidence>
<dbReference type="InterPro" id="IPR050312">
    <property type="entry name" value="IolE/XylAMocC-like"/>
</dbReference>